<organism evidence="2 3">
    <name type="scientific">Muiribacterium halophilum</name>
    <dbReference type="NCBI Taxonomy" id="2053465"/>
    <lineage>
        <taxon>Bacteria</taxon>
        <taxon>Candidatus Muiribacteriota</taxon>
        <taxon>Candidatus Muiribacteriia</taxon>
        <taxon>Candidatus Muiribacteriales</taxon>
        <taxon>Candidatus Muiribacteriaceae</taxon>
        <taxon>Candidatus Muiribacterium</taxon>
    </lineage>
</organism>
<keyword evidence="1" id="KW-1133">Transmembrane helix</keyword>
<dbReference type="Gene3D" id="3.30.700.10">
    <property type="entry name" value="Glycoprotein, Type 4 Pilin"/>
    <property type="match status" value="1"/>
</dbReference>
<accession>A0A2N5ZGI8</accession>
<name>A0A2N5ZGI8_MUIH1</name>
<dbReference type="SUPFAM" id="SSF54523">
    <property type="entry name" value="Pili subunits"/>
    <property type="match status" value="1"/>
</dbReference>
<comment type="caution">
    <text evidence="2">The sequence shown here is derived from an EMBL/GenBank/DDBJ whole genome shotgun (WGS) entry which is preliminary data.</text>
</comment>
<protein>
    <recommendedName>
        <fullName evidence="4">Type II secretion system protein GspG C-terminal domain-containing protein</fullName>
    </recommendedName>
</protein>
<evidence type="ECO:0008006" key="4">
    <source>
        <dbReference type="Google" id="ProtNLM"/>
    </source>
</evidence>
<dbReference type="Proteomes" id="UP000234857">
    <property type="component" value="Unassembled WGS sequence"/>
</dbReference>
<dbReference type="EMBL" id="PKTG01000083">
    <property type="protein sequence ID" value="PLX17733.1"/>
    <property type="molecule type" value="Genomic_DNA"/>
</dbReference>
<dbReference type="NCBIfam" id="TIGR02532">
    <property type="entry name" value="IV_pilin_GFxxxE"/>
    <property type="match status" value="1"/>
</dbReference>
<gene>
    <name evidence="2" type="ORF">C0601_06795</name>
</gene>
<feature type="transmembrane region" description="Helical" evidence="1">
    <location>
        <begin position="12"/>
        <end position="34"/>
    </location>
</feature>
<evidence type="ECO:0000256" key="1">
    <source>
        <dbReference type="SAM" id="Phobius"/>
    </source>
</evidence>
<dbReference type="InterPro" id="IPR012902">
    <property type="entry name" value="N_methyl_site"/>
</dbReference>
<keyword evidence="1" id="KW-0812">Transmembrane</keyword>
<dbReference type="PROSITE" id="PS00409">
    <property type="entry name" value="PROKAR_NTER_METHYL"/>
    <property type="match status" value="1"/>
</dbReference>
<dbReference type="InterPro" id="IPR045584">
    <property type="entry name" value="Pilin-like"/>
</dbReference>
<evidence type="ECO:0000313" key="2">
    <source>
        <dbReference type="EMBL" id="PLX17733.1"/>
    </source>
</evidence>
<keyword evidence="1" id="KW-0472">Membrane</keyword>
<dbReference type="Pfam" id="PF07963">
    <property type="entry name" value="N_methyl"/>
    <property type="match status" value="1"/>
</dbReference>
<proteinExistence type="predicted"/>
<reference evidence="2 3" key="1">
    <citation type="submission" date="2017-11" db="EMBL/GenBank/DDBJ databases">
        <title>Genome-resolved metagenomics identifies genetic mobility, metabolic interactions, and unexpected diversity in perchlorate-reducing communities.</title>
        <authorList>
            <person name="Barnum T.P."/>
            <person name="Figueroa I.A."/>
            <person name="Carlstrom C.I."/>
            <person name="Lucas L.N."/>
            <person name="Engelbrektson A.L."/>
            <person name="Coates J.D."/>
        </authorList>
    </citation>
    <scope>NUCLEOTIDE SEQUENCE [LARGE SCALE GENOMIC DNA]</scope>
    <source>
        <strain evidence="2">BM706</strain>
    </source>
</reference>
<evidence type="ECO:0000313" key="3">
    <source>
        <dbReference type="Proteomes" id="UP000234857"/>
    </source>
</evidence>
<dbReference type="AlphaFoldDB" id="A0A2N5ZGI8"/>
<sequence length="289" mass="33677">MITNKIKKGFSLLELMIVVAILSIMAVAIVPNLLSYVDTFKVKKVTSDMRSFKKAAELFYEKEGRWPVNFKEFIDIKDPRGAMNPWGYPYKMDKYFFYANRPDKDTNEVGYIPPVYYREYYFTISSESDTYTMKPVYIDLVPPLAPVSLGTIMANTMKDDRVNIYFVSIKGSSVIYLIIQYNSNLSGVIKTDALNDFNMYLDFYDQSRTPDGSYMLTYSSNTLTNVVNAQWRRYVFFEFNCLEDIRFKFRLDKISTVGGVPYEFGYISSKYGNFFTLTKGVEYEIKLRN</sequence>